<protein>
    <submittedName>
        <fullName evidence="1">Uncharacterized protein</fullName>
    </submittedName>
</protein>
<comment type="caution">
    <text evidence="1">The sequence shown here is derived from an EMBL/GenBank/DDBJ whole genome shotgun (WGS) entry which is preliminary data.</text>
</comment>
<sequence>MSGDTDTVESTALRVVDLRGEEDETMEAAGDGPLDAAAHAAFEVFFSDLDAGTLTRDEAIDGFTALMSITASPSDEPTLPPDSDLEILRNTPRDAVLVALLPIGGWVVPDIDSPDGFVGRISVELSELSGIVRDFRHHIVVAGLADPGELVGHFLIVRTARGETVVREFATGVMLDDAYRNTAAVWASGRSGPVL</sequence>
<evidence type="ECO:0000313" key="2">
    <source>
        <dbReference type="Proteomes" id="UP000632454"/>
    </source>
</evidence>
<name>A0ABQ1V730_9NOCA</name>
<dbReference type="Proteomes" id="UP000632454">
    <property type="component" value="Unassembled WGS sequence"/>
</dbReference>
<dbReference type="EMBL" id="BMCS01000003">
    <property type="protein sequence ID" value="GGF39788.1"/>
    <property type="molecule type" value="Genomic_DNA"/>
</dbReference>
<reference evidence="2" key="1">
    <citation type="journal article" date="2019" name="Int. J. Syst. Evol. Microbiol.">
        <title>The Global Catalogue of Microorganisms (GCM) 10K type strain sequencing project: providing services to taxonomists for standard genome sequencing and annotation.</title>
        <authorList>
            <consortium name="The Broad Institute Genomics Platform"/>
            <consortium name="The Broad Institute Genome Sequencing Center for Infectious Disease"/>
            <person name="Wu L."/>
            <person name="Ma J."/>
        </authorList>
    </citation>
    <scope>NUCLEOTIDE SEQUENCE [LARGE SCALE GENOMIC DNA]</scope>
    <source>
        <strain evidence="2">CCM 7855</strain>
    </source>
</reference>
<proteinExistence type="predicted"/>
<gene>
    <name evidence="1" type="ORF">GCM10007298_39390</name>
</gene>
<accession>A0ABQ1V730</accession>
<organism evidence="1 2">
    <name type="scientific">Williamsia phyllosphaerae</name>
    <dbReference type="NCBI Taxonomy" id="885042"/>
    <lineage>
        <taxon>Bacteria</taxon>
        <taxon>Bacillati</taxon>
        <taxon>Actinomycetota</taxon>
        <taxon>Actinomycetes</taxon>
        <taxon>Mycobacteriales</taxon>
        <taxon>Nocardiaceae</taxon>
        <taxon>Williamsia</taxon>
    </lineage>
</organism>
<keyword evidence="2" id="KW-1185">Reference proteome</keyword>
<evidence type="ECO:0000313" key="1">
    <source>
        <dbReference type="EMBL" id="GGF39788.1"/>
    </source>
</evidence>